<organism evidence="1 2">
    <name type="scientific">Neofusicoccum parvum</name>
    <dbReference type="NCBI Taxonomy" id="310453"/>
    <lineage>
        <taxon>Eukaryota</taxon>
        <taxon>Fungi</taxon>
        <taxon>Dikarya</taxon>
        <taxon>Ascomycota</taxon>
        <taxon>Pezizomycotina</taxon>
        <taxon>Dothideomycetes</taxon>
        <taxon>Dothideomycetes incertae sedis</taxon>
        <taxon>Botryosphaeriales</taxon>
        <taxon>Botryosphaeriaceae</taxon>
        <taxon>Neofusicoccum</taxon>
    </lineage>
</organism>
<dbReference type="EMBL" id="BSXG01000212">
    <property type="protein sequence ID" value="GME31818.1"/>
    <property type="molecule type" value="Genomic_DNA"/>
</dbReference>
<gene>
    <name evidence="1" type="primary">g11250</name>
    <name evidence="1" type="ORF">NpPPO83_00011250</name>
</gene>
<accession>A0ACB5S9K0</accession>
<evidence type="ECO:0000313" key="1">
    <source>
        <dbReference type="EMBL" id="GME31818.1"/>
    </source>
</evidence>
<comment type="caution">
    <text evidence="1">The sequence shown here is derived from an EMBL/GenBank/DDBJ whole genome shotgun (WGS) entry which is preliminary data.</text>
</comment>
<name>A0ACB5S9K0_9PEZI</name>
<dbReference type="Proteomes" id="UP001165186">
    <property type="component" value="Unassembled WGS sequence"/>
</dbReference>
<keyword evidence="2" id="KW-1185">Reference proteome</keyword>
<sequence>MSVVFLSSGPPTVDVQRLRAVAAKHNVTVPQEEEEHYRHLLNGLDATADHIKDLPEYEDPRLKIDPETLPRICPADSRLAGRTVAFKDNVSVGGVPITGGTFPELLSGKSEYPISKIDAVVVSRVLQSGGTVAGTATCEHFSMSPLSFTSASGPVQNPWLPGFTTGGSSSGCAALVAINSVKAWRKRHNLPPIDAELGDGVDIAVGGDQGGSIRIPACYSGIYGLKPTHGLVPYTGVVPLFPMIDHAGPMAASLDDLAALLAVLAGYDGMDPRCTPETPLRQHAPNHLAALDAWRAAKRAAGEWTPTAAGRGLRVGVITESFTVAGLSPAVVAAVRAAVQQFGAVGASVEEVSIPEHLVGPSVWTVATRAGIGAYGLRGAPAPFLAPPVAGVAPPPLDQAAFELLNRHNPAVANMWFNATLMAERDDCHRLVGKAMMHALQLRAAYDRALDGGAFDVLVAPVNPRVGSRHPALEGSVEDKMRPAIGATLNTCQFNVTGHPALSMPAGFADVEEGGGKMPVGMQLVARRFDEASILKAAAAWEEGGLGLDKWDGRLPN</sequence>
<protein>
    <submittedName>
        <fullName evidence="1">Amidase</fullName>
    </submittedName>
</protein>
<proteinExistence type="predicted"/>
<evidence type="ECO:0000313" key="2">
    <source>
        <dbReference type="Proteomes" id="UP001165186"/>
    </source>
</evidence>
<reference evidence="1" key="1">
    <citation type="submission" date="2024-09" db="EMBL/GenBank/DDBJ databases">
        <title>Draft Genome Sequences of Neofusicoccum parvum.</title>
        <authorList>
            <person name="Ashida A."/>
            <person name="Camagna M."/>
            <person name="Tanaka A."/>
            <person name="Takemoto D."/>
        </authorList>
    </citation>
    <scope>NUCLEOTIDE SEQUENCE</scope>
    <source>
        <strain evidence="1">PPO83</strain>
    </source>
</reference>